<dbReference type="Proteomes" id="UP000800200">
    <property type="component" value="Unassembled WGS sequence"/>
</dbReference>
<evidence type="ECO:0000256" key="1">
    <source>
        <dbReference type="SAM" id="MobiDB-lite"/>
    </source>
</evidence>
<dbReference type="PANTHER" id="PTHR47800">
    <property type="entry name" value="C2 DOMAIN-CONTAINING PROTEIN"/>
    <property type="match status" value="1"/>
</dbReference>
<dbReference type="GO" id="GO:0010628">
    <property type="term" value="P:positive regulation of gene expression"/>
    <property type="evidence" value="ECO:0007669"/>
    <property type="project" value="TreeGrafter"/>
</dbReference>
<dbReference type="PROSITE" id="PS50004">
    <property type="entry name" value="C2"/>
    <property type="match status" value="1"/>
</dbReference>
<sequence>MASEKESTQHVASNGNTKETSQKTEESSDQSQPTKKPLKQRTESNKRKGPAGGFDSTPIPSAPSGYTVKITFHRATNLPLADINSLSSDPFIVAQINTSLQTRHKEDPPLRLRTKTIGQNTDPVWETEWIIANIPASGFKMKCRLYDEDPADHDDRLGNVHVNVGPIDENWPGIKDQKYPVKKRMGSKRAYLVRSLAVCFGKAEHMNGFLYVSVKVLSRTQGEDGGRAYTIGPQYWIRHYSPLLGRLLGQKEPREGETTCPGKPKPNRYNFQANQIQLRGPVPEAMYHRYVEFKPFVKSMFTAKGIRGYILSKALHHQHARVYNFDKNTAYEEFQEPCKEFTQKFLELVHYDQGGRIFTYVLTLDALFRFTETGKEFGIDMLSKHTMHSDVSVYIAFSGEFFIRRLKHHRRDPPEEGGHNKTHPPDDISGGPPKDEPKKDPSYYELVVDNDSGTYRPNAKLLPDLKFFFEANFPGLHVTTLDCQGDAEKMEKMKEEQREKKKTEGDHIIYTQLSRTSSMSSSDIEELDRLEEAGEMPERHFRHQLMREAGARADAAKLHMKEYKPSNNREGWRGSKHRPGQDDEAVAKLREEARRAGEASTSTAHR</sequence>
<evidence type="ECO:0000313" key="3">
    <source>
        <dbReference type="EMBL" id="KAF2178490.1"/>
    </source>
</evidence>
<feature type="compositionally biased region" description="Polar residues" evidence="1">
    <location>
        <begin position="9"/>
        <end position="19"/>
    </location>
</feature>
<dbReference type="InterPro" id="IPR000008">
    <property type="entry name" value="C2_dom"/>
</dbReference>
<dbReference type="EMBL" id="ML994674">
    <property type="protein sequence ID" value="KAF2178490.1"/>
    <property type="molecule type" value="Genomic_DNA"/>
</dbReference>
<organism evidence="3 4">
    <name type="scientific">Zopfia rhizophila CBS 207.26</name>
    <dbReference type="NCBI Taxonomy" id="1314779"/>
    <lineage>
        <taxon>Eukaryota</taxon>
        <taxon>Fungi</taxon>
        <taxon>Dikarya</taxon>
        <taxon>Ascomycota</taxon>
        <taxon>Pezizomycotina</taxon>
        <taxon>Dothideomycetes</taxon>
        <taxon>Dothideomycetes incertae sedis</taxon>
        <taxon>Zopfiaceae</taxon>
        <taxon>Zopfia</taxon>
    </lineage>
</organism>
<dbReference type="SUPFAM" id="SSF49562">
    <property type="entry name" value="C2 domain (Calcium/lipid-binding domain, CaLB)"/>
    <property type="match status" value="1"/>
</dbReference>
<feature type="region of interest" description="Disordered" evidence="1">
    <location>
        <begin position="561"/>
        <end position="606"/>
    </location>
</feature>
<gene>
    <name evidence="3" type="ORF">K469DRAFT_731521</name>
</gene>
<feature type="region of interest" description="Disordered" evidence="1">
    <location>
        <begin position="410"/>
        <end position="442"/>
    </location>
</feature>
<protein>
    <recommendedName>
        <fullName evidence="2">C2 domain-containing protein</fullName>
    </recommendedName>
</protein>
<dbReference type="AlphaFoldDB" id="A0A6A6DKN0"/>
<keyword evidence="4" id="KW-1185">Reference proteome</keyword>
<feature type="compositionally biased region" description="Basic and acidic residues" evidence="1">
    <location>
        <begin position="433"/>
        <end position="442"/>
    </location>
</feature>
<feature type="domain" description="C2" evidence="2">
    <location>
        <begin position="48"/>
        <end position="179"/>
    </location>
</feature>
<evidence type="ECO:0000259" key="2">
    <source>
        <dbReference type="PROSITE" id="PS50004"/>
    </source>
</evidence>
<dbReference type="Pfam" id="PF00168">
    <property type="entry name" value="C2"/>
    <property type="match status" value="1"/>
</dbReference>
<accession>A0A6A6DKN0</accession>
<dbReference type="PANTHER" id="PTHR47800:SF5">
    <property type="entry name" value="FER-1-LIKE PROTEIN 6"/>
    <property type="match status" value="1"/>
</dbReference>
<proteinExistence type="predicted"/>
<feature type="compositionally biased region" description="Basic and acidic residues" evidence="1">
    <location>
        <begin position="412"/>
        <end position="426"/>
    </location>
</feature>
<name>A0A6A6DKN0_9PEZI</name>
<dbReference type="OrthoDB" id="73919at2759"/>
<dbReference type="InterPro" id="IPR035892">
    <property type="entry name" value="C2_domain_sf"/>
</dbReference>
<feature type="region of interest" description="Disordered" evidence="1">
    <location>
        <begin position="1"/>
        <end position="62"/>
    </location>
</feature>
<dbReference type="SMART" id="SM00239">
    <property type="entry name" value="C2"/>
    <property type="match status" value="1"/>
</dbReference>
<evidence type="ECO:0000313" key="4">
    <source>
        <dbReference type="Proteomes" id="UP000800200"/>
    </source>
</evidence>
<feature type="compositionally biased region" description="Basic and acidic residues" evidence="1">
    <location>
        <begin position="579"/>
        <end position="597"/>
    </location>
</feature>
<dbReference type="Gene3D" id="2.60.40.150">
    <property type="entry name" value="C2 domain"/>
    <property type="match status" value="1"/>
</dbReference>
<reference evidence="3" key="1">
    <citation type="journal article" date="2020" name="Stud. Mycol.">
        <title>101 Dothideomycetes genomes: a test case for predicting lifestyles and emergence of pathogens.</title>
        <authorList>
            <person name="Haridas S."/>
            <person name="Albert R."/>
            <person name="Binder M."/>
            <person name="Bloem J."/>
            <person name="Labutti K."/>
            <person name="Salamov A."/>
            <person name="Andreopoulos B."/>
            <person name="Baker S."/>
            <person name="Barry K."/>
            <person name="Bills G."/>
            <person name="Bluhm B."/>
            <person name="Cannon C."/>
            <person name="Castanera R."/>
            <person name="Culley D."/>
            <person name="Daum C."/>
            <person name="Ezra D."/>
            <person name="Gonzalez J."/>
            <person name="Henrissat B."/>
            <person name="Kuo A."/>
            <person name="Liang C."/>
            <person name="Lipzen A."/>
            <person name="Lutzoni F."/>
            <person name="Magnuson J."/>
            <person name="Mondo S."/>
            <person name="Nolan M."/>
            <person name="Ohm R."/>
            <person name="Pangilinan J."/>
            <person name="Park H.-J."/>
            <person name="Ramirez L."/>
            <person name="Alfaro M."/>
            <person name="Sun H."/>
            <person name="Tritt A."/>
            <person name="Yoshinaga Y."/>
            <person name="Zwiers L.-H."/>
            <person name="Turgeon B."/>
            <person name="Goodwin S."/>
            <person name="Spatafora J."/>
            <person name="Crous P."/>
            <person name="Grigoriev I."/>
        </authorList>
    </citation>
    <scope>NUCLEOTIDE SEQUENCE</scope>
    <source>
        <strain evidence="3">CBS 207.26</strain>
    </source>
</reference>